<feature type="compositionally biased region" description="Polar residues" evidence="5">
    <location>
        <begin position="101"/>
        <end position="126"/>
    </location>
</feature>
<keyword evidence="8" id="KW-1185">Reference proteome</keyword>
<dbReference type="KEGG" id="rsi:Runsl_0582"/>
<evidence type="ECO:0000313" key="8">
    <source>
        <dbReference type="Proteomes" id="UP000000493"/>
    </source>
</evidence>
<dbReference type="Pfam" id="PF00691">
    <property type="entry name" value="OmpA"/>
    <property type="match status" value="1"/>
</dbReference>
<dbReference type="InterPro" id="IPR006664">
    <property type="entry name" value="OMP_bac"/>
</dbReference>
<feature type="compositionally biased region" description="Basic and acidic residues" evidence="5">
    <location>
        <begin position="79"/>
        <end position="92"/>
    </location>
</feature>
<dbReference type="PANTHER" id="PTHR30329">
    <property type="entry name" value="STATOR ELEMENT OF FLAGELLAR MOTOR COMPLEX"/>
    <property type="match status" value="1"/>
</dbReference>
<evidence type="ECO:0000313" key="7">
    <source>
        <dbReference type="EMBL" id="AEI47025.1"/>
    </source>
</evidence>
<dbReference type="InterPro" id="IPR050330">
    <property type="entry name" value="Bact_OuterMem_StrucFunc"/>
</dbReference>
<name>A0A7U3ZGZ9_RUNSL</name>
<dbReference type="Proteomes" id="UP000000493">
    <property type="component" value="Chromosome"/>
</dbReference>
<evidence type="ECO:0000256" key="3">
    <source>
        <dbReference type="ARBA" id="ARBA00023237"/>
    </source>
</evidence>
<protein>
    <submittedName>
        <fullName evidence="7">OmpA/MotB domain protein</fullName>
    </submittedName>
</protein>
<evidence type="ECO:0000256" key="1">
    <source>
        <dbReference type="ARBA" id="ARBA00004442"/>
    </source>
</evidence>
<evidence type="ECO:0000256" key="5">
    <source>
        <dbReference type="SAM" id="MobiDB-lite"/>
    </source>
</evidence>
<dbReference type="AlphaFoldDB" id="A0A7U3ZGZ9"/>
<evidence type="ECO:0000259" key="6">
    <source>
        <dbReference type="PROSITE" id="PS51123"/>
    </source>
</evidence>
<dbReference type="InterPro" id="IPR006665">
    <property type="entry name" value="OmpA-like"/>
</dbReference>
<sequence length="472" mass="53266">MITDVFHHFSSKTICFTITVILFIEVSAFAQIRVDNPKRTTERSVEGRVNSRIDQGINKGLDKVEEGIGNIFKKKEKKKKSEEGTEEGKERENEDESSEETQSTRNNSKTNAPSAKTNAPSSKTAEPQNLKVYSKFDFVPGEKVIAFDDFSTTSLGDFPLGWNTNSSAEVVTLDDSPTKWLFMSKDGFFQPTYVKDLPENFTLEFDIYNRYVNGNILNYRFMIYDSDNPKRDLAESRISKSGVYFEWGAGTGAAGFFAYENGEETIKNEDLNIKELMWDNQPVKVRFSIWRQKTRLRIYVNQNKVVDIPQAFDPKAKYNAFKLGGKYMNFSESENKDEFMVANVRYAVGAPDTRSKLITEGKFSTTGILFDVNSDKIKPESYGVLKELGTVLKENATVKVRIIGHTDSDGEDAKNLDLSKRRAASVKNALQSEFGVEATRMETDGKGETQPVAPNTTSEGKANNRRVEFVKL</sequence>
<dbReference type="SUPFAM" id="SSF103088">
    <property type="entry name" value="OmpA-like"/>
    <property type="match status" value="1"/>
</dbReference>
<feature type="region of interest" description="Disordered" evidence="5">
    <location>
        <begin position="74"/>
        <end position="126"/>
    </location>
</feature>
<dbReference type="Gene3D" id="3.30.1330.60">
    <property type="entry name" value="OmpA-like domain"/>
    <property type="match status" value="1"/>
</dbReference>
<proteinExistence type="predicted"/>
<dbReference type="PANTHER" id="PTHR30329:SF21">
    <property type="entry name" value="LIPOPROTEIN YIAD-RELATED"/>
    <property type="match status" value="1"/>
</dbReference>
<dbReference type="InterPro" id="IPR036737">
    <property type="entry name" value="OmpA-like_sf"/>
</dbReference>
<dbReference type="Gene3D" id="2.60.120.560">
    <property type="entry name" value="Exo-inulinase, domain 1"/>
    <property type="match status" value="1"/>
</dbReference>
<gene>
    <name evidence="7" type="ordered locus">Runsl_0582</name>
</gene>
<dbReference type="EMBL" id="CP002859">
    <property type="protein sequence ID" value="AEI47025.1"/>
    <property type="molecule type" value="Genomic_DNA"/>
</dbReference>
<dbReference type="RefSeq" id="WP_013926349.1">
    <property type="nucleotide sequence ID" value="NC_015703.1"/>
</dbReference>
<dbReference type="CDD" id="cd07185">
    <property type="entry name" value="OmpA_C-like"/>
    <property type="match status" value="1"/>
</dbReference>
<accession>A0A7U3ZGZ9</accession>
<feature type="domain" description="OmpA-like" evidence="6">
    <location>
        <begin position="357"/>
        <end position="472"/>
    </location>
</feature>
<reference evidence="8" key="1">
    <citation type="submission" date="2011-06" db="EMBL/GenBank/DDBJ databases">
        <title>The complete genome of chromosome of Runella slithyformis DSM 19594.</title>
        <authorList>
            <consortium name="US DOE Joint Genome Institute (JGI-PGF)"/>
            <person name="Lucas S."/>
            <person name="Han J."/>
            <person name="Lapidus A."/>
            <person name="Bruce D."/>
            <person name="Goodwin L."/>
            <person name="Pitluck S."/>
            <person name="Peters L."/>
            <person name="Kyrpides N."/>
            <person name="Mavromatis K."/>
            <person name="Ivanova N."/>
            <person name="Ovchinnikova G."/>
            <person name="Zhang X."/>
            <person name="Misra M."/>
            <person name="Detter J.C."/>
            <person name="Tapia R."/>
            <person name="Han C."/>
            <person name="Land M."/>
            <person name="Hauser L."/>
            <person name="Markowitz V."/>
            <person name="Cheng J.-F."/>
            <person name="Hugenholtz P."/>
            <person name="Woyke T."/>
            <person name="Wu D."/>
            <person name="Tindall B."/>
            <person name="Faehrich R."/>
            <person name="Brambilla E."/>
            <person name="Klenk H.-P."/>
            <person name="Eisen J.A."/>
        </authorList>
    </citation>
    <scope>NUCLEOTIDE SEQUENCE [LARGE SCALE GENOMIC DNA]</scope>
    <source>
        <strain evidence="8">ATCC 29530 / DSM 19594 / LMG 11500 / NCIMB 11436 / LSU 4</strain>
    </source>
</reference>
<dbReference type="PROSITE" id="PS51123">
    <property type="entry name" value="OMPA_2"/>
    <property type="match status" value="1"/>
</dbReference>
<organism evidence="7 8">
    <name type="scientific">Runella slithyformis (strain ATCC 29530 / DSM 19594 / LMG 11500 / NCIMB 11436 / LSU 4)</name>
    <dbReference type="NCBI Taxonomy" id="761193"/>
    <lineage>
        <taxon>Bacteria</taxon>
        <taxon>Pseudomonadati</taxon>
        <taxon>Bacteroidota</taxon>
        <taxon>Cytophagia</taxon>
        <taxon>Cytophagales</taxon>
        <taxon>Spirosomataceae</taxon>
        <taxon>Runella</taxon>
    </lineage>
</organism>
<evidence type="ECO:0000256" key="2">
    <source>
        <dbReference type="ARBA" id="ARBA00023136"/>
    </source>
</evidence>
<feature type="compositionally biased region" description="Polar residues" evidence="5">
    <location>
        <begin position="452"/>
        <end position="461"/>
    </location>
</feature>
<feature type="region of interest" description="Disordered" evidence="5">
    <location>
        <begin position="440"/>
        <end position="463"/>
    </location>
</feature>
<reference evidence="7 8" key="2">
    <citation type="journal article" date="2012" name="Stand. Genomic Sci.">
        <title>Complete genome sequence of the aquatic bacterium Runella slithyformis type strain (LSU 4(T)).</title>
        <authorList>
            <person name="Copeland A."/>
            <person name="Zhang X."/>
            <person name="Misra M."/>
            <person name="Lapidus A."/>
            <person name="Nolan M."/>
            <person name="Lucas S."/>
            <person name="Deshpande S."/>
            <person name="Cheng J.F."/>
            <person name="Tapia R."/>
            <person name="Goodwin L.A."/>
            <person name="Pitluck S."/>
            <person name="Liolios K."/>
            <person name="Pagani I."/>
            <person name="Ivanova N."/>
            <person name="Mikhailova N."/>
            <person name="Pati A."/>
            <person name="Chen A."/>
            <person name="Palaniappan K."/>
            <person name="Land M."/>
            <person name="Hauser L."/>
            <person name="Pan C."/>
            <person name="Jeffries C.D."/>
            <person name="Detter J.C."/>
            <person name="Brambilla E.M."/>
            <person name="Rohde M."/>
            <person name="Djao O.D."/>
            <person name="Goker M."/>
            <person name="Sikorski J."/>
            <person name="Tindall B.J."/>
            <person name="Woyke T."/>
            <person name="Bristow J."/>
            <person name="Eisen J.A."/>
            <person name="Markowitz V."/>
            <person name="Hugenholtz P."/>
            <person name="Kyrpides N.C."/>
            <person name="Klenk H.P."/>
            <person name="Mavromatis K."/>
        </authorList>
    </citation>
    <scope>NUCLEOTIDE SEQUENCE [LARGE SCALE GENOMIC DNA]</scope>
    <source>
        <strain evidence="8">ATCC 29530 / DSM 19594 / LMG 11500 / NCIMB 11436 / LSU 4</strain>
    </source>
</reference>
<keyword evidence="2 4" id="KW-0472">Membrane</keyword>
<keyword evidence="3" id="KW-0998">Cell outer membrane</keyword>
<comment type="subcellular location">
    <subcellularLocation>
        <location evidence="1">Cell outer membrane</location>
    </subcellularLocation>
</comment>
<evidence type="ECO:0000256" key="4">
    <source>
        <dbReference type="PROSITE-ProRule" id="PRU00473"/>
    </source>
</evidence>
<dbReference type="PRINTS" id="PR01021">
    <property type="entry name" value="OMPADOMAIN"/>
</dbReference>
<dbReference type="GO" id="GO:0009279">
    <property type="term" value="C:cell outer membrane"/>
    <property type="evidence" value="ECO:0007669"/>
    <property type="project" value="UniProtKB-SubCell"/>
</dbReference>